<dbReference type="EMBL" id="JARKIB010000015">
    <property type="protein sequence ID" value="KAJ7771469.1"/>
    <property type="molecule type" value="Genomic_DNA"/>
</dbReference>
<name>A0AAD7NRD4_9AGAR</name>
<keyword evidence="4" id="KW-1185">Reference proteome</keyword>
<organism evidence="3 4">
    <name type="scientific">Mycena metata</name>
    <dbReference type="NCBI Taxonomy" id="1033252"/>
    <lineage>
        <taxon>Eukaryota</taxon>
        <taxon>Fungi</taxon>
        <taxon>Dikarya</taxon>
        <taxon>Basidiomycota</taxon>
        <taxon>Agaricomycotina</taxon>
        <taxon>Agaricomycetes</taxon>
        <taxon>Agaricomycetidae</taxon>
        <taxon>Agaricales</taxon>
        <taxon>Marasmiineae</taxon>
        <taxon>Mycenaceae</taxon>
        <taxon>Mycena</taxon>
    </lineage>
</organism>
<keyword evidence="1" id="KW-0175">Coiled coil</keyword>
<protein>
    <submittedName>
        <fullName evidence="3">Uncharacterized protein</fullName>
    </submittedName>
</protein>
<feature type="coiled-coil region" evidence="1">
    <location>
        <begin position="141"/>
        <end position="175"/>
    </location>
</feature>
<evidence type="ECO:0000313" key="4">
    <source>
        <dbReference type="Proteomes" id="UP001215598"/>
    </source>
</evidence>
<feature type="region of interest" description="Disordered" evidence="2">
    <location>
        <begin position="97"/>
        <end position="135"/>
    </location>
</feature>
<proteinExistence type="predicted"/>
<reference evidence="3" key="1">
    <citation type="submission" date="2023-03" db="EMBL/GenBank/DDBJ databases">
        <title>Massive genome expansion in bonnet fungi (Mycena s.s.) driven by repeated elements and novel gene families across ecological guilds.</title>
        <authorList>
            <consortium name="Lawrence Berkeley National Laboratory"/>
            <person name="Harder C.B."/>
            <person name="Miyauchi S."/>
            <person name="Viragh M."/>
            <person name="Kuo A."/>
            <person name="Thoen E."/>
            <person name="Andreopoulos B."/>
            <person name="Lu D."/>
            <person name="Skrede I."/>
            <person name="Drula E."/>
            <person name="Henrissat B."/>
            <person name="Morin E."/>
            <person name="Kohler A."/>
            <person name="Barry K."/>
            <person name="LaButti K."/>
            <person name="Morin E."/>
            <person name="Salamov A."/>
            <person name="Lipzen A."/>
            <person name="Mereny Z."/>
            <person name="Hegedus B."/>
            <person name="Baldrian P."/>
            <person name="Stursova M."/>
            <person name="Weitz H."/>
            <person name="Taylor A."/>
            <person name="Grigoriev I.V."/>
            <person name="Nagy L.G."/>
            <person name="Martin F."/>
            <person name="Kauserud H."/>
        </authorList>
    </citation>
    <scope>NUCLEOTIDE SEQUENCE</scope>
    <source>
        <strain evidence="3">CBHHK182m</strain>
    </source>
</reference>
<evidence type="ECO:0000256" key="2">
    <source>
        <dbReference type="SAM" id="MobiDB-lite"/>
    </source>
</evidence>
<evidence type="ECO:0000313" key="3">
    <source>
        <dbReference type="EMBL" id="KAJ7771469.1"/>
    </source>
</evidence>
<evidence type="ECO:0000256" key="1">
    <source>
        <dbReference type="SAM" id="Coils"/>
    </source>
</evidence>
<accession>A0AAD7NRD4</accession>
<dbReference type="Proteomes" id="UP001215598">
    <property type="component" value="Unassembled WGS sequence"/>
</dbReference>
<gene>
    <name evidence="3" type="ORF">B0H16DRAFT_1714705</name>
</gene>
<dbReference type="AlphaFoldDB" id="A0AAD7NRD4"/>
<comment type="caution">
    <text evidence="3">The sequence shown here is derived from an EMBL/GenBank/DDBJ whole genome shotgun (WGS) entry which is preliminary data.</text>
</comment>
<sequence>MAATDPATQSHSSRNQLELPLERHEWLCTPRLREEKGFVSLEIRRMRRPASPHDTKQKEEQTCVVYETQVDMIDDFESGMPPYIIFRFEFKQRTRFSNHQSARLASTPLVKKRKSSSQSQVENDKGEGSSSINRSPSLDAVDLLLKERKTLSEELANVKKEQEHKRARYDQLMDKDLAQKLKEERAKSQRLKDGIGKLQAAVRDGHAMPQAL</sequence>